<dbReference type="AlphaFoldDB" id="A0A0G0K3T4"/>
<protein>
    <submittedName>
        <fullName evidence="1">Uncharacterized protein</fullName>
    </submittedName>
</protein>
<dbReference type="Proteomes" id="UP000034181">
    <property type="component" value="Unassembled WGS sequence"/>
</dbReference>
<accession>A0A0G0K3T4</accession>
<gene>
    <name evidence="1" type="ORF">US96_C0033G0005</name>
</gene>
<evidence type="ECO:0000313" key="1">
    <source>
        <dbReference type="EMBL" id="KKQ74388.1"/>
    </source>
</evidence>
<organism evidence="1 2">
    <name type="scientific">Candidatus Woesebacteria bacterium GW2011_GWB1_38_5b</name>
    <dbReference type="NCBI Taxonomy" id="1618569"/>
    <lineage>
        <taxon>Bacteria</taxon>
        <taxon>Candidatus Woeseibacteriota</taxon>
    </lineage>
</organism>
<dbReference type="EMBL" id="LBUZ01000033">
    <property type="protein sequence ID" value="KKQ74388.1"/>
    <property type="molecule type" value="Genomic_DNA"/>
</dbReference>
<comment type="caution">
    <text evidence="1">The sequence shown here is derived from an EMBL/GenBank/DDBJ whole genome shotgun (WGS) entry which is preliminary data.</text>
</comment>
<evidence type="ECO:0000313" key="2">
    <source>
        <dbReference type="Proteomes" id="UP000034181"/>
    </source>
</evidence>
<name>A0A0G0K3T4_9BACT</name>
<sequence length="163" mass="19440">MKEFLVIFVVFTLIEILKQYPPLIFLNYNSDRLYKKIMHLLKTMLDKSEIKLKERAENSTFTKKELEEFRDDTNNEIKELIALRNIVYEIIGNYQDKSVKYNHIVKTWIEYLQIYEELEEASSHDEVGAVEIIGYDNMRIKQFKLEANKKALKELLKISNALK</sequence>
<reference evidence="1 2" key="1">
    <citation type="journal article" date="2015" name="Nature">
        <title>rRNA introns, odd ribosomes, and small enigmatic genomes across a large radiation of phyla.</title>
        <authorList>
            <person name="Brown C.T."/>
            <person name="Hug L.A."/>
            <person name="Thomas B.C."/>
            <person name="Sharon I."/>
            <person name="Castelle C.J."/>
            <person name="Singh A."/>
            <person name="Wilkins M.J."/>
            <person name="Williams K.H."/>
            <person name="Banfield J.F."/>
        </authorList>
    </citation>
    <scope>NUCLEOTIDE SEQUENCE [LARGE SCALE GENOMIC DNA]</scope>
</reference>
<proteinExistence type="predicted"/>